<evidence type="ECO:0000313" key="2">
    <source>
        <dbReference type="EMBL" id="TCG03984.1"/>
    </source>
</evidence>
<dbReference type="SUPFAM" id="SSF56235">
    <property type="entry name" value="N-terminal nucleophile aminohydrolases (Ntn hydrolases)"/>
    <property type="match status" value="1"/>
</dbReference>
<proteinExistence type="predicted"/>
<feature type="region of interest" description="Disordered" evidence="1">
    <location>
        <begin position="277"/>
        <end position="309"/>
    </location>
</feature>
<keyword evidence="3" id="KW-1185">Reference proteome</keyword>
<protein>
    <submittedName>
        <fullName evidence="2">Peptidase</fullName>
    </submittedName>
</protein>
<dbReference type="AlphaFoldDB" id="A0A4R0X2C8"/>
<reference evidence="2 3" key="1">
    <citation type="submission" date="2017-02" db="EMBL/GenBank/DDBJ databases">
        <title>Paraburkholderia sophoroidis sp. nov. and Paraburkholderia steynii sp. nov. rhizobial symbionts of the fynbos legume Hypocalyptus sophoroides.</title>
        <authorList>
            <person name="Steenkamp E.T."/>
            <person name="Beukes C.W."/>
            <person name="Van Zyl E."/>
            <person name="Avontuur J."/>
            <person name="Chan W.Y."/>
            <person name="Hassen A."/>
            <person name="Palmer M."/>
            <person name="Mthombeni L."/>
            <person name="Phalane F."/>
            <person name="Sereme K."/>
            <person name="Venter S.N."/>
        </authorList>
    </citation>
    <scope>NUCLEOTIDE SEQUENCE [LARGE SCALE GENOMIC DNA]</scope>
    <source>
        <strain evidence="2 3">HC1.1ba</strain>
    </source>
</reference>
<organism evidence="2 3">
    <name type="scientific">Paraburkholderia steynii</name>
    <dbReference type="NCBI Taxonomy" id="1245441"/>
    <lineage>
        <taxon>Bacteria</taxon>
        <taxon>Pseudomonadati</taxon>
        <taxon>Pseudomonadota</taxon>
        <taxon>Betaproteobacteria</taxon>
        <taxon>Burkholderiales</taxon>
        <taxon>Burkholderiaceae</taxon>
        <taxon>Paraburkholderia</taxon>
    </lineage>
</organism>
<dbReference type="Proteomes" id="UP000294200">
    <property type="component" value="Unassembled WGS sequence"/>
</dbReference>
<dbReference type="InterPro" id="IPR029055">
    <property type="entry name" value="Ntn_hydrolases_N"/>
</dbReference>
<name>A0A4R0X2C8_9BURK</name>
<evidence type="ECO:0000256" key="1">
    <source>
        <dbReference type="SAM" id="MobiDB-lite"/>
    </source>
</evidence>
<sequence length="309" mass="33824">MTYCVAMCVDEGLVFLSDTRTNAGVDHISTARKMSVFEVPGERMLVLLGAGNLSLTQAVLQELSEPTGPSGPSASSKPTLWTVQTMADAARVVGQAVRDVHLREANALQEFGVDFNCSFILGGQIREHAESGNGAGQPRPRLFMIYAAGNFIESSRVNPYFQIGESKYGKPIIDRVLIPSTPLDEAAKCALISMDSTLRSNLSVGLPLDLLVYEKDSLKVTRFVSIDQDNAYYQMIHRTWGERLRQVFSEIPDPDWQTTGEVPQNGHVGEMVLYRPPGELHADAERGTPAFDARPAQTLAQADKPKTRG</sequence>
<evidence type="ECO:0000313" key="3">
    <source>
        <dbReference type="Proteomes" id="UP000294200"/>
    </source>
</evidence>
<comment type="caution">
    <text evidence="2">The sequence shown here is derived from an EMBL/GenBank/DDBJ whole genome shotgun (WGS) entry which is preliminary data.</text>
</comment>
<accession>A0A4R0X2C8</accession>
<dbReference type="Gene3D" id="3.60.20.10">
    <property type="entry name" value="Glutamine Phosphoribosylpyrophosphate, subunit 1, domain 1"/>
    <property type="match status" value="1"/>
</dbReference>
<dbReference type="CDD" id="cd03765">
    <property type="entry name" value="proteasome_beta_bacterial"/>
    <property type="match status" value="1"/>
</dbReference>
<dbReference type="EMBL" id="MWML01000306">
    <property type="protein sequence ID" value="TCG03984.1"/>
    <property type="molecule type" value="Genomic_DNA"/>
</dbReference>
<gene>
    <name evidence="2" type="ORF">BZM27_44230</name>
</gene>